<feature type="transmembrane region" description="Helical" evidence="7">
    <location>
        <begin position="98"/>
        <end position="117"/>
    </location>
</feature>
<feature type="region of interest" description="Disordered" evidence="6">
    <location>
        <begin position="154"/>
        <end position="177"/>
    </location>
</feature>
<keyword evidence="3 7" id="KW-1133">Transmembrane helix</keyword>
<dbReference type="GeneID" id="115558610"/>
<feature type="domain" description="MARVEL" evidence="8">
    <location>
        <begin position="28"/>
        <end position="147"/>
    </location>
</feature>
<evidence type="ECO:0000256" key="1">
    <source>
        <dbReference type="ARBA" id="ARBA00004141"/>
    </source>
</evidence>
<proteinExistence type="predicted"/>
<organism evidence="9 10">
    <name type="scientific">Gadus morhua</name>
    <name type="common">Atlantic cod</name>
    <dbReference type="NCBI Taxonomy" id="8049"/>
    <lineage>
        <taxon>Eukaryota</taxon>
        <taxon>Metazoa</taxon>
        <taxon>Chordata</taxon>
        <taxon>Craniata</taxon>
        <taxon>Vertebrata</taxon>
        <taxon>Euteleostomi</taxon>
        <taxon>Actinopterygii</taxon>
        <taxon>Neopterygii</taxon>
        <taxon>Teleostei</taxon>
        <taxon>Neoteleostei</taxon>
        <taxon>Acanthomorphata</taxon>
        <taxon>Zeiogadaria</taxon>
        <taxon>Gadariae</taxon>
        <taxon>Gadiformes</taxon>
        <taxon>Gadoidei</taxon>
        <taxon>Gadidae</taxon>
        <taxon>Gadus</taxon>
    </lineage>
</organism>
<feature type="transmembrane region" description="Helical" evidence="7">
    <location>
        <begin position="123"/>
        <end position="143"/>
    </location>
</feature>
<evidence type="ECO:0000313" key="9">
    <source>
        <dbReference type="Ensembl" id="ENSGMOP00000001423.2"/>
    </source>
</evidence>
<dbReference type="AlphaFoldDB" id="A0A8C4YVF8"/>
<dbReference type="PANTHER" id="PTHR22776:SF3">
    <property type="entry name" value="CKLF-LIKE MARVEL TRANSMEMBRANE DOMAIN-CONTAINING PROTEIN 3"/>
    <property type="match status" value="1"/>
</dbReference>
<evidence type="ECO:0000256" key="6">
    <source>
        <dbReference type="SAM" id="MobiDB-lite"/>
    </source>
</evidence>
<sequence>MGDIEAPAAGATEARPNVLLSILPTKEFALSRKGLLLIAEVLLCFLAFVCFVASTAASFVTAPLLEFLTALFLLFAYSTKLNQRFTSFHWPLMDFLRCVSASIIFFVISIISVSKYSDGASKAAGVFGFIATIVFAFDFYIIFNDLADFLRRGGQPSEGQPGHTAHPRDDSSDDDSD</sequence>
<feature type="transmembrane region" description="Helical" evidence="7">
    <location>
        <begin position="35"/>
        <end position="54"/>
    </location>
</feature>
<gene>
    <name evidence="9" type="primary">CMTM3</name>
    <name evidence="9" type="synonym">cmtm3</name>
</gene>
<name>A0A8C4YVF8_GADMO</name>
<dbReference type="OMA" id="CFPLMDF"/>
<dbReference type="GO" id="GO:0016020">
    <property type="term" value="C:membrane"/>
    <property type="evidence" value="ECO:0007669"/>
    <property type="project" value="UniProtKB-SubCell"/>
</dbReference>
<keyword evidence="2 5" id="KW-0812">Transmembrane</keyword>
<dbReference type="Pfam" id="PF01284">
    <property type="entry name" value="MARVEL"/>
    <property type="match status" value="1"/>
</dbReference>
<protein>
    <submittedName>
        <fullName evidence="9">CKLF-like MARVEL transmembrane domain containing 3</fullName>
    </submittedName>
</protein>
<dbReference type="RefSeq" id="XP_030232723.1">
    <property type="nucleotide sequence ID" value="XM_030376863.1"/>
</dbReference>
<evidence type="ECO:0000256" key="4">
    <source>
        <dbReference type="ARBA" id="ARBA00023136"/>
    </source>
</evidence>
<evidence type="ECO:0000259" key="8">
    <source>
        <dbReference type="PROSITE" id="PS51225"/>
    </source>
</evidence>
<evidence type="ECO:0000256" key="7">
    <source>
        <dbReference type="SAM" id="Phobius"/>
    </source>
</evidence>
<dbReference type="OrthoDB" id="9943862at2759"/>
<keyword evidence="4 5" id="KW-0472">Membrane</keyword>
<feature type="transmembrane region" description="Helical" evidence="7">
    <location>
        <begin position="60"/>
        <end position="77"/>
    </location>
</feature>
<dbReference type="PROSITE" id="PS51225">
    <property type="entry name" value="MARVEL"/>
    <property type="match status" value="1"/>
</dbReference>
<evidence type="ECO:0000313" key="10">
    <source>
        <dbReference type="Proteomes" id="UP000694546"/>
    </source>
</evidence>
<evidence type="ECO:0000256" key="3">
    <source>
        <dbReference type="ARBA" id="ARBA00022989"/>
    </source>
</evidence>
<dbReference type="InterPro" id="IPR008253">
    <property type="entry name" value="Marvel"/>
</dbReference>
<accession>A0A8C4YVF8</accession>
<keyword evidence="10" id="KW-1185">Reference proteome</keyword>
<dbReference type="KEGG" id="gmh:115558610"/>
<comment type="subcellular location">
    <subcellularLocation>
        <location evidence="1">Membrane</location>
        <topology evidence="1">Multi-pass membrane protein</topology>
    </subcellularLocation>
</comment>
<evidence type="ECO:0000256" key="5">
    <source>
        <dbReference type="PROSITE-ProRule" id="PRU00581"/>
    </source>
</evidence>
<evidence type="ECO:0000256" key="2">
    <source>
        <dbReference type="ARBA" id="ARBA00022692"/>
    </source>
</evidence>
<dbReference type="InterPro" id="IPR050578">
    <property type="entry name" value="MARVEL-CKLF_proteins"/>
</dbReference>
<dbReference type="PANTHER" id="PTHR22776">
    <property type="entry name" value="MARVEL-CONTAINING POTENTIAL LIPID RAFT-ASSOCIATED PROTEIN"/>
    <property type="match status" value="1"/>
</dbReference>
<dbReference type="Proteomes" id="UP000694546">
    <property type="component" value="Chromosome 14"/>
</dbReference>
<dbReference type="GeneTree" id="ENSGT00940000160432"/>
<reference evidence="9" key="1">
    <citation type="submission" date="2025-08" db="UniProtKB">
        <authorList>
            <consortium name="Ensembl"/>
        </authorList>
    </citation>
    <scope>IDENTIFICATION</scope>
</reference>
<reference evidence="9" key="2">
    <citation type="submission" date="2025-09" db="UniProtKB">
        <authorList>
            <consortium name="Ensembl"/>
        </authorList>
    </citation>
    <scope>IDENTIFICATION</scope>
</reference>
<dbReference type="Ensembl" id="ENSGMOT00000001474.2">
    <property type="protein sequence ID" value="ENSGMOP00000001423.2"/>
    <property type="gene ID" value="ENSGMOG00000001358.2"/>
</dbReference>